<proteinExistence type="predicted"/>
<keyword evidence="1" id="KW-0812">Transmembrane</keyword>
<feature type="transmembrane region" description="Helical" evidence="1">
    <location>
        <begin position="87"/>
        <end position="108"/>
    </location>
</feature>
<name>A0A1G2BL91_9BACT</name>
<comment type="caution">
    <text evidence="2">The sequence shown here is derived from an EMBL/GenBank/DDBJ whole genome shotgun (WGS) entry which is preliminary data.</text>
</comment>
<evidence type="ECO:0000313" key="3">
    <source>
        <dbReference type="Proteomes" id="UP000177817"/>
    </source>
</evidence>
<evidence type="ECO:0000256" key="1">
    <source>
        <dbReference type="SAM" id="Phobius"/>
    </source>
</evidence>
<dbReference type="Proteomes" id="UP000177817">
    <property type="component" value="Unassembled WGS sequence"/>
</dbReference>
<gene>
    <name evidence="2" type="ORF">A2677_03535</name>
</gene>
<keyword evidence="1" id="KW-0472">Membrane</keyword>
<reference evidence="2 3" key="1">
    <citation type="journal article" date="2016" name="Nat. Commun.">
        <title>Thousands of microbial genomes shed light on interconnected biogeochemical processes in an aquifer system.</title>
        <authorList>
            <person name="Anantharaman K."/>
            <person name="Brown C.T."/>
            <person name="Hug L.A."/>
            <person name="Sharon I."/>
            <person name="Castelle C.J."/>
            <person name="Probst A.J."/>
            <person name="Thomas B.C."/>
            <person name="Singh A."/>
            <person name="Wilkins M.J."/>
            <person name="Karaoz U."/>
            <person name="Brodie E.L."/>
            <person name="Williams K.H."/>
            <person name="Hubbard S.S."/>
            <person name="Banfield J.F."/>
        </authorList>
    </citation>
    <scope>NUCLEOTIDE SEQUENCE [LARGE SCALE GENOMIC DNA]</scope>
</reference>
<evidence type="ECO:0000313" key="2">
    <source>
        <dbReference type="EMBL" id="OGY89885.1"/>
    </source>
</evidence>
<organism evidence="2 3">
    <name type="scientific">Candidatus Komeilibacteria bacterium RIFCSPHIGHO2_01_FULL_52_14</name>
    <dbReference type="NCBI Taxonomy" id="1798549"/>
    <lineage>
        <taxon>Bacteria</taxon>
        <taxon>Candidatus Komeiliibacteriota</taxon>
    </lineage>
</organism>
<dbReference type="AlphaFoldDB" id="A0A1G2BL91"/>
<keyword evidence="1" id="KW-1133">Transmembrane helix</keyword>
<accession>A0A1G2BL91</accession>
<sequence>MNTFNVPKKRSVLFQAWLALGILSCFAFFIFLASESVFLRSSCCSCPQNQWKLGSAVFEVASLVSYPPNSCSEARCSRYGCTFARNIFPVDLFVTALVALNAATILHARRKRTVVLPMNG</sequence>
<protein>
    <submittedName>
        <fullName evidence="2">Uncharacterized protein</fullName>
    </submittedName>
</protein>
<dbReference type="EMBL" id="MHKK01000022">
    <property type="protein sequence ID" value="OGY89885.1"/>
    <property type="molecule type" value="Genomic_DNA"/>
</dbReference>
<feature type="transmembrane region" description="Helical" evidence="1">
    <location>
        <begin position="12"/>
        <end position="32"/>
    </location>
</feature>